<dbReference type="AlphaFoldDB" id="A0A1M6JEJ0"/>
<protein>
    <submittedName>
        <fullName evidence="2">TIGR02172 family protein</fullName>
    </submittedName>
</protein>
<evidence type="ECO:0000313" key="2">
    <source>
        <dbReference type="EMBL" id="SHJ45070.1"/>
    </source>
</evidence>
<evidence type="ECO:0000313" key="3">
    <source>
        <dbReference type="Proteomes" id="UP000184386"/>
    </source>
</evidence>
<dbReference type="EMBL" id="FRAC01000006">
    <property type="protein sequence ID" value="SHJ45070.1"/>
    <property type="molecule type" value="Genomic_DNA"/>
</dbReference>
<reference evidence="2 3" key="1">
    <citation type="submission" date="2016-11" db="EMBL/GenBank/DDBJ databases">
        <authorList>
            <person name="Jaros S."/>
            <person name="Januszkiewicz K."/>
            <person name="Wedrychowicz H."/>
        </authorList>
    </citation>
    <scope>NUCLEOTIDE SEQUENCE [LARGE SCALE GENOMIC DNA]</scope>
    <source>
        <strain evidence="2 3">DSM 15929</strain>
    </source>
</reference>
<feature type="domain" description="Aminoglycoside phosphotransferase" evidence="1">
    <location>
        <begin position="10"/>
        <end position="188"/>
    </location>
</feature>
<dbReference type="RefSeq" id="WP_073271645.1">
    <property type="nucleotide sequence ID" value="NZ_FRAC01000006.1"/>
</dbReference>
<organism evidence="2 3">
    <name type="scientific">Anaerocolumna jejuensis DSM 15929</name>
    <dbReference type="NCBI Taxonomy" id="1121322"/>
    <lineage>
        <taxon>Bacteria</taxon>
        <taxon>Bacillati</taxon>
        <taxon>Bacillota</taxon>
        <taxon>Clostridia</taxon>
        <taxon>Lachnospirales</taxon>
        <taxon>Lachnospiraceae</taxon>
        <taxon>Anaerocolumna</taxon>
    </lineage>
</organism>
<evidence type="ECO:0000259" key="1">
    <source>
        <dbReference type="Pfam" id="PF01636"/>
    </source>
</evidence>
<sequence length="244" mass="27739">MEKGIVIGTGNTAVVYQWEEGKVLKLFHPGYSEEVVDREFSNTVIVNPMKFNKPKTYGKLIYEGQYGIIYDRIDGESLLDRVLATKDLEMCTDYLAGLHKEILANTSTDIPDYKDFLRYHIQESAFLTFEEKEKMLKLLHKLPEGKTLCHGDFHPGNVIISGGKAIAIDFMNVCRGNYLYDIARTVYLVQYTPVPDIGGDREQLLVLKQTLADRYLEKMGVDRELIQDYLTVIAAARKAECPGE</sequence>
<dbReference type="STRING" id="1121322.SAMN02745136_00048"/>
<accession>A0A1M6JEJ0</accession>
<gene>
    <name evidence="2" type="ORF">SAMN02745136_00048</name>
</gene>
<dbReference type="InterPro" id="IPR002575">
    <property type="entry name" value="Aminoglycoside_PTrfase"/>
</dbReference>
<dbReference type="SUPFAM" id="SSF56112">
    <property type="entry name" value="Protein kinase-like (PK-like)"/>
    <property type="match status" value="1"/>
</dbReference>
<dbReference type="Gene3D" id="3.90.1200.10">
    <property type="match status" value="1"/>
</dbReference>
<keyword evidence="3" id="KW-1185">Reference proteome</keyword>
<dbReference type="Proteomes" id="UP000184386">
    <property type="component" value="Unassembled WGS sequence"/>
</dbReference>
<dbReference type="OrthoDB" id="9802385at2"/>
<dbReference type="InterPro" id="IPR011009">
    <property type="entry name" value="Kinase-like_dom_sf"/>
</dbReference>
<name>A0A1M6JEJ0_9FIRM</name>
<proteinExistence type="predicted"/>
<dbReference type="Pfam" id="PF01636">
    <property type="entry name" value="APH"/>
    <property type="match status" value="1"/>
</dbReference>